<dbReference type="Proteomes" id="UP000231279">
    <property type="component" value="Unassembled WGS sequence"/>
</dbReference>
<name>A0A2G9GFS5_9LAMI</name>
<reference evidence="2" key="1">
    <citation type="journal article" date="2018" name="Gigascience">
        <title>Genome assembly of the Pink Ipe (Handroanthus impetiginosus, Bignoniaceae), a highly valued, ecologically keystone Neotropical timber forest tree.</title>
        <authorList>
            <person name="Silva-Junior O.B."/>
            <person name="Grattapaglia D."/>
            <person name="Novaes E."/>
            <person name="Collevatti R.G."/>
        </authorList>
    </citation>
    <scope>NUCLEOTIDE SEQUENCE [LARGE SCALE GENOMIC DNA]</scope>
    <source>
        <strain evidence="2">cv. UFG-1</strain>
    </source>
</reference>
<keyword evidence="2" id="KW-1185">Reference proteome</keyword>
<dbReference type="EMBL" id="NKXS01005365">
    <property type="protein sequence ID" value="PIN03860.1"/>
    <property type="molecule type" value="Genomic_DNA"/>
</dbReference>
<comment type="caution">
    <text evidence="1">The sequence shown here is derived from an EMBL/GenBank/DDBJ whole genome shotgun (WGS) entry which is preliminary data.</text>
</comment>
<protein>
    <submittedName>
        <fullName evidence="1">Uncharacterized protein</fullName>
    </submittedName>
</protein>
<accession>A0A2G9GFS5</accession>
<dbReference type="AlphaFoldDB" id="A0A2G9GFS5"/>
<evidence type="ECO:0000313" key="2">
    <source>
        <dbReference type="Proteomes" id="UP000231279"/>
    </source>
</evidence>
<evidence type="ECO:0000313" key="1">
    <source>
        <dbReference type="EMBL" id="PIN03860.1"/>
    </source>
</evidence>
<proteinExistence type="predicted"/>
<gene>
    <name evidence="1" type="ORF">CDL12_23616</name>
</gene>
<sequence>MRLYAGPDCINRCFAISSQNPETRVSSLVMASAAKEDKQGSSGKSVAVIGAGVSAGSSRIMEP</sequence>
<organism evidence="1 2">
    <name type="scientific">Handroanthus impetiginosus</name>
    <dbReference type="NCBI Taxonomy" id="429701"/>
    <lineage>
        <taxon>Eukaryota</taxon>
        <taxon>Viridiplantae</taxon>
        <taxon>Streptophyta</taxon>
        <taxon>Embryophyta</taxon>
        <taxon>Tracheophyta</taxon>
        <taxon>Spermatophyta</taxon>
        <taxon>Magnoliopsida</taxon>
        <taxon>eudicotyledons</taxon>
        <taxon>Gunneridae</taxon>
        <taxon>Pentapetalae</taxon>
        <taxon>asterids</taxon>
        <taxon>lamiids</taxon>
        <taxon>Lamiales</taxon>
        <taxon>Bignoniaceae</taxon>
        <taxon>Crescentiina</taxon>
        <taxon>Tabebuia alliance</taxon>
        <taxon>Handroanthus</taxon>
    </lineage>
</organism>